<organism evidence="1">
    <name type="scientific">marine metagenome</name>
    <dbReference type="NCBI Taxonomy" id="408172"/>
    <lineage>
        <taxon>unclassified sequences</taxon>
        <taxon>metagenomes</taxon>
        <taxon>ecological metagenomes</taxon>
    </lineage>
</organism>
<gene>
    <name evidence="1" type="ORF">METZ01_LOCUS268840</name>
</gene>
<protein>
    <submittedName>
        <fullName evidence="1">Uncharacterized protein</fullName>
    </submittedName>
</protein>
<reference evidence="1" key="1">
    <citation type="submission" date="2018-05" db="EMBL/GenBank/DDBJ databases">
        <authorList>
            <person name="Lanie J.A."/>
            <person name="Ng W.-L."/>
            <person name="Kazmierczak K.M."/>
            <person name="Andrzejewski T.M."/>
            <person name="Davidsen T.M."/>
            <person name="Wayne K.J."/>
            <person name="Tettelin H."/>
            <person name="Glass J.I."/>
            <person name="Rusch D."/>
            <person name="Podicherti R."/>
            <person name="Tsui H.-C.T."/>
            <person name="Winkler M.E."/>
        </authorList>
    </citation>
    <scope>NUCLEOTIDE SEQUENCE</scope>
</reference>
<name>A0A382JW79_9ZZZZ</name>
<accession>A0A382JW79</accession>
<dbReference type="EMBL" id="UINC01076637">
    <property type="protein sequence ID" value="SVC15986.1"/>
    <property type="molecule type" value="Genomic_DNA"/>
</dbReference>
<proteinExistence type="predicted"/>
<sequence length="27" mass="3229">MLSNQYFTTYFYVGDNYPILVETSSKF</sequence>
<evidence type="ECO:0000313" key="1">
    <source>
        <dbReference type="EMBL" id="SVC15986.1"/>
    </source>
</evidence>
<dbReference type="AlphaFoldDB" id="A0A382JW79"/>